<dbReference type="EMBL" id="CAMXCT030000320">
    <property type="protein sequence ID" value="CAL4764408.1"/>
    <property type="molecule type" value="Genomic_DNA"/>
</dbReference>
<name>A0A9P1FRW1_9DINO</name>
<keyword evidence="5" id="KW-1185">Reference proteome</keyword>
<evidence type="ECO:0000313" key="5">
    <source>
        <dbReference type="Proteomes" id="UP001152797"/>
    </source>
</evidence>
<gene>
    <name evidence="3" type="ORF">C1SCF055_LOCUS14547</name>
    <name evidence="2" type="ORF">C1SCF055_LOCUS5267</name>
</gene>
<evidence type="ECO:0000313" key="3">
    <source>
        <dbReference type="EMBL" id="CAI3987259.1"/>
    </source>
</evidence>
<dbReference type="Proteomes" id="UP001152797">
    <property type="component" value="Unassembled WGS sequence"/>
</dbReference>
<evidence type="ECO:0000313" key="4">
    <source>
        <dbReference type="EMBL" id="CAL1130471.1"/>
    </source>
</evidence>
<evidence type="ECO:0000313" key="2">
    <source>
        <dbReference type="EMBL" id="CAI3977096.1"/>
    </source>
</evidence>
<organism evidence="3">
    <name type="scientific">Cladocopium goreaui</name>
    <dbReference type="NCBI Taxonomy" id="2562237"/>
    <lineage>
        <taxon>Eukaryota</taxon>
        <taxon>Sar</taxon>
        <taxon>Alveolata</taxon>
        <taxon>Dinophyceae</taxon>
        <taxon>Suessiales</taxon>
        <taxon>Symbiodiniaceae</taxon>
        <taxon>Cladocopium</taxon>
    </lineage>
</organism>
<dbReference type="PANTHER" id="PTHR33153:SF3">
    <property type="entry name" value="TRAFFICKING PROTEIN PARTICLE COMPLEX SUBUNIT 11 DOMAIN-CONTAINING PROTEIN"/>
    <property type="match status" value="1"/>
</dbReference>
<dbReference type="AlphaFoldDB" id="A0A9P1FRW1"/>
<sequence length="371" mass="42431">MKKKDDSEWSPEAANALRMLPPGSYKDYLRLFHSENPECQVSFKLFTRVWEESFSHLRIRQAGSQAMCTTCLKHKAIMKRLGSNQAALMAQSKLWGAHMKKQFSDRECYWNYRSLSRIGSDVDGQSTLTLIIDSMDHAKWSLPRTAVMAAKQFNNVVRPHMECCAVIAHGHLVAVAFAEHHIIKGADFTCELLVHVLHKLTQSGIDLRDFEVNIQSDNCTKETKNNSTLRLLAFLTSRRAIRRARMHYCMSGHSHEDIDQYFSLLGAFLSTQTELHNPQQFMDALKVYMGNESVRPNERMREVIKVEAVRDWKTWLMIGCRRNFLKGLGGPGAPHAFFFDRREDLTGWLVTFRGALNGLCGKQLSSCDKGR</sequence>
<reference evidence="4" key="2">
    <citation type="submission" date="2024-04" db="EMBL/GenBank/DDBJ databases">
        <authorList>
            <person name="Chen Y."/>
            <person name="Shah S."/>
            <person name="Dougan E. K."/>
            <person name="Thang M."/>
            <person name="Chan C."/>
        </authorList>
    </citation>
    <scope>NUCLEOTIDE SEQUENCE [LARGE SCALE GENOMIC DNA]</scope>
</reference>
<dbReference type="Pfam" id="PF25273">
    <property type="entry name" value="DUF7869"/>
    <property type="match status" value="1"/>
</dbReference>
<reference evidence="3" key="1">
    <citation type="submission" date="2022-10" db="EMBL/GenBank/DDBJ databases">
        <authorList>
            <person name="Chen Y."/>
            <person name="Dougan E. K."/>
            <person name="Chan C."/>
            <person name="Rhodes N."/>
            <person name="Thang M."/>
        </authorList>
    </citation>
    <scope>NUCLEOTIDE SEQUENCE</scope>
</reference>
<dbReference type="InterPro" id="IPR057191">
    <property type="entry name" value="DUF7869"/>
</dbReference>
<feature type="domain" description="DUF7869" evidence="1">
    <location>
        <begin position="161"/>
        <end position="340"/>
    </location>
</feature>
<dbReference type="PANTHER" id="PTHR33153">
    <property type="entry name" value="MYND-TYPE DOMAIN-CONTAINING PROTEIN"/>
    <property type="match status" value="1"/>
</dbReference>
<comment type="caution">
    <text evidence="3">The sequence shown here is derived from an EMBL/GenBank/DDBJ whole genome shotgun (WGS) entry which is preliminary data.</text>
</comment>
<evidence type="ECO:0000259" key="1">
    <source>
        <dbReference type="Pfam" id="PF25273"/>
    </source>
</evidence>
<dbReference type="EMBL" id="CAMXCT030001147">
    <property type="protein sequence ID" value="CAL4774571.1"/>
    <property type="molecule type" value="Genomic_DNA"/>
</dbReference>
<dbReference type="EMBL" id="CAMXCT010001147">
    <property type="protein sequence ID" value="CAI3987259.1"/>
    <property type="molecule type" value="Genomic_DNA"/>
</dbReference>
<proteinExistence type="predicted"/>
<dbReference type="EMBL" id="CAMXCT010000320">
    <property type="protein sequence ID" value="CAI3977096.1"/>
    <property type="molecule type" value="Genomic_DNA"/>
</dbReference>
<dbReference type="EMBL" id="CAMXCT020000320">
    <property type="protein sequence ID" value="CAL1130471.1"/>
    <property type="molecule type" value="Genomic_DNA"/>
</dbReference>
<protein>
    <recommendedName>
        <fullName evidence="1">DUF7869 domain-containing protein</fullName>
    </recommendedName>
</protein>
<dbReference type="OrthoDB" id="419135at2759"/>
<dbReference type="EMBL" id="CAMXCT020001147">
    <property type="protein sequence ID" value="CAL1140634.1"/>
    <property type="molecule type" value="Genomic_DNA"/>
</dbReference>
<accession>A0A9P1FRW1</accession>